<dbReference type="Proteomes" id="UP000001812">
    <property type="component" value="Chromosome II"/>
</dbReference>
<evidence type="ECO:0000256" key="1">
    <source>
        <dbReference type="SAM" id="MobiDB-lite"/>
    </source>
</evidence>
<feature type="region of interest" description="Disordered" evidence="1">
    <location>
        <begin position="1"/>
        <end position="40"/>
    </location>
</feature>
<sequence>MHAAKRVDAGRGGPRRAAAAAKATGQRNARRERTVAAGLR</sequence>
<accession>A0A0E1VXQ4</accession>
<evidence type="ECO:0000313" key="2">
    <source>
        <dbReference type="EMBL" id="EET04919.1"/>
    </source>
</evidence>
<gene>
    <name evidence="2" type="ORF">BURPS1710A_A2415</name>
</gene>
<reference evidence="2" key="1">
    <citation type="submission" date="2009-05" db="EMBL/GenBank/DDBJ databases">
        <authorList>
            <person name="Harkins D.M."/>
            <person name="DeShazer D."/>
            <person name="Woods D.E."/>
            <person name="Brinkac L.M."/>
            <person name="Brown K.A."/>
            <person name="Hung G.C."/>
            <person name="Tuanyok A."/>
            <person name="Zhang B."/>
            <person name="Nierman W.C."/>
        </authorList>
    </citation>
    <scope>NUCLEOTIDE SEQUENCE [LARGE SCALE GENOMIC DNA]</scope>
    <source>
        <strain evidence="2">1710a</strain>
    </source>
</reference>
<protein>
    <submittedName>
        <fullName evidence="2">Uncharacterized protein</fullName>
    </submittedName>
</protein>
<organism evidence="2">
    <name type="scientific">Burkholderia pseudomallei 1710a</name>
    <dbReference type="NCBI Taxonomy" id="320371"/>
    <lineage>
        <taxon>Bacteria</taxon>
        <taxon>Pseudomonadati</taxon>
        <taxon>Pseudomonadota</taxon>
        <taxon>Betaproteobacteria</taxon>
        <taxon>Burkholderiales</taxon>
        <taxon>Burkholderiaceae</taxon>
        <taxon>Burkholderia</taxon>
        <taxon>pseudomallei group</taxon>
    </lineage>
</organism>
<dbReference type="EMBL" id="CM000833">
    <property type="protein sequence ID" value="EET04919.1"/>
    <property type="molecule type" value="Genomic_DNA"/>
</dbReference>
<name>A0A0E1VXQ4_BURPE</name>
<dbReference type="HOGENOM" id="CLU_3286243_0_0_4"/>
<dbReference type="AlphaFoldDB" id="A0A0E1VXQ4"/>
<feature type="compositionally biased region" description="Low complexity" evidence="1">
    <location>
        <begin position="15"/>
        <end position="27"/>
    </location>
</feature>
<proteinExistence type="predicted"/>